<proteinExistence type="predicted"/>
<dbReference type="EMBL" id="FQUM01000027">
    <property type="protein sequence ID" value="SHG04928.1"/>
    <property type="molecule type" value="Genomic_DNA"/>
</dbReference>
<sequence length="220" mass="26311">MIKKPSDFQLQTLGPSIETLYMRLQLSMFKIIELVERENKFKGLYNPRTDVIADCDNISEFKRFQSLIKGLENHVYFNSLILSGYSIFEHSLKSICFYVSDYFENSEKFEDVPRDIFRNCIKYLKRTNLVDFKNKEIDRLYVQISNVNKLRNLIAHFNGNLIKDKTKHLTEQENYKLYNSDKRLIIISNGQIYIDDSEYIRLFIQNSENFLKRIIEELKK</sequence>
<protein>
    <recommendedName>
        <fullName evidence="3">Cthe-2314-like HEPN domain-containing protein</fullName>
    </recommendedName>
</protein>
<organism evidence="1 2">
    <name type="scientific">Mariniphaga anaerophila</name>
    <dbReference type="NCBI Taxonomy" id="1484053"/>
    <lineage>
        <taxon>Bacteria</taxon>
        <taxon>Pseudomonadati</taxon>
        <taxon>Bacteroidota</taxon>
        <taxon>Bacteroidia</taxon>
        <taxon>Marinilabiliales</taxon>
        <taxon>Prolixibacteraceae</taxon>
        <taxon>Mariniphaga</taxon>
    </lineage>
</organism>
<dbReference type="STRING" id="1484053.SAMN05444274_1271"/>
<name>A0A1M5GMN4_9BACT</name>
<evidence type="ECO:0008006" key="3">
    <source>
        <dbReference type="Google" id="ProtNLM"/>
    </source>
</evidence>
<evidence type="ECO:0000313" key="2">
    <source>
        <dbReference type="Proteomes" id="UP000184164"/>
    </source>
</evidence>
<gene>
    <name evidence="1" type="ORF">SAMN05444274_1271</name>
</gene>
<evidence type="ECO:0000313" key="1">
    <source>
        <dbReference type="EMBL" id="SHG04928.1"/>
    </source>
</evidence>
<keyword evidence="2" id="KW-1185">Reference proteome</keyword>
<dbReference type="OrthoDB" id="1490886at2"/>
<accession>A0A1M5GMN4</accession>
<dbReference type="AlphaFoldDB" id="A0A1M5GMN4"/>
<dbReference type="Proteomes" id="UP000184164">
    <property type="component" value="Unassembled WGS sequence"/>
</dbReference>
<reference evidence="1 2" key="1">
    <citation type="submission" date="2016-11" db="EMBL/GenBank/DDBJ databases">
        <authorList>
            <person name="Jaros S."/>
            <person name="Januszkiewicz K."/>
            <person name="Wedrychowicz H."/>
        </authorList>
    </citation>
    <scope>NUCLEOTIDE SEQUENCE [LARGE SCALE GENOMIC DNA]</scope>
    <source>
        <strain evidence="1 2">DSM 26910</strain>
    </source>
</reference>
<dbReference type="RefSeq" id="WP_073003642.1">
    <property type="nucleotide sequence ID" value="NZ_FQUM01000027.1"/>
</dbReference>